<dbReference type="GO" id="GO:0003977">
    <property type="term" value="F:UDP-N-acetylglucosamine diphosphorylase activity"/>
    <property type="evidence" value="ECO:0007669"/>
    <property type="project" value="UniProtKB-EC"/>
</dbReference>
<evidence type="ECO:0000256" key="6">
    <source>
        <dbReference type="ARBA" id="ARBA00022679"/>
    </source>
</evidence>
<evidence type="ECO:0000256" key="9">
    <source>
        <dbReference type="ARBA" id="ARBA00023315"/>
    </source>
</evidence>
<keyword evidence="6 15" id="KW-0808">Transferase</keyword>
<dbReference type="InterPro" id="IPR018357">
    <property type="entry name" value="Hexapep_transf_CS"/>
</dbReference>
<protein>
    <recommendedName>
        <fullName evidence="5">Bifunctional protein GlmU</fullName>
        <ecNumber evidence="3">2.3.1.157</ecNumber>
        <ecNumber evidence="4">2.7.7.23</ecNumber>
    </recommendedName>
</protein>
<proteinExistence type="predicted"/>
<evidence type="ECO:0000259" key="13">
    <source>
        <dbReference type="Pfam" id="PF00483"/>
    </source>
</evidence>
<dbReference type="Proteomes" id="UP000196084">
    <property type="component" value="Unassembled WGS sequence"/>
</dbReference>
<comment type="pathway">
    <text evidence="1">Nucleotide-sugar biosynthesis; UDP-N-acetyl-alpha-D-glucosamine biosynthesis; N-acetyl-alpha-D-glucosamine 1-phosphate from alpha-D-glucosamine 6-phosphate (route II): step 2/2.</text>
</comment>
<dbReference type="RefSeq" id="WP_087714924.1">
    <property type="nucleotide sequence ID" value="NZ_MWPH01000002.1"/>
</dbReference>
<organism evidence="15 16">
    <name type="scientific">Natronolimnobius baerhuensis</name>
    <dbReference type="NCBI Taxonomy" id="253108"/>
    <lineage>
        <taxon>Archaea</taxon>
        <taxon>Methanobacteriati</taxon>
        <taxon>Methanobacteriota</taxon>
        <taxon>Stenosarchaea group</taxon>
        <taxon>Halobacteria</taxon>
        <taxon>Halobacteriales</taxon>
        <taxon>Natrialbaceae</taxon>
        <taxon>Natronolimnobius</taxon>
    </lineage>
</organism>
<dbReference type="InterPro" id="IPR050065">
    <property type="entry name" value="GlmU-like"/>
</dbReference>
<dbReference type="Pfam" id="PF00483">
    <property type="entry name" value="NTP_transferase"/>
    <property type="match status" value="1"/>
</dbReference>
<keyword evidence="7" id="KW-0548">Nucleotidyltransferase</keyword>
<dbReference type="AlphaFoldDB" id="A0A202EA72"/>
<sequence length="433" mass="45415">MSAFSAVVLAAGEGSRLRPLTRNRPKPMLPAATKPILARVFDRLIDAGSTDITVVVGYQRERVQSYFGPSYRNVPLTYVRQRTQLGTGHALLCARDAVSGPILVINGDQLVDQRSIEAVQSAHRRTDAVATLGVLRRHDVSEYGGVLLEQASDPRADTADAESTVPVAELVEQPRDERGYRLNAGVYALEPAIFDAISATEPQAGEHSLIDAISRIIDAGATADRPVQAVESEGLWVDATYPWDLLRVGSKLLDRGVATGRASVDDTPSADGGSGVSRAASRGDGVGPEASIHETAVIREPVVIEPCCEIGPGAVVGPYACLGENVTVEADAVVTHSVLDTDTRVRTNATLVECVTGQGAEIGVGTTVTGGPGDVRVGDRVFEAVSLGALIADRTQDEGDVTYAPGTIVGPDVHVQAGATVRGTVEAETEVRS</sequence>
<keyword evidence="16" id="KW-1185">Reference proteome</keyword>
<dbReference type="InterPro" id="IPR011004">
    <property type="entry name" value="Trimer_LpxA-like_sf"/>
</dbReference>
<dbReference type="SUPFAM" id="SSF51161">
    <property type="entry name" value="Trimeric LpxA-like enzymes"/>
    <property type="match status" value="1"/>
</dbReference>
<evidence type="ECO:0000313" key="15">
    <source>
        <dbReference type="EMBL" id="OVE85166.1"/>
    </source>
</evidence>
<evidence type="ECO:0000256" key="4">
    <source>
        <dbReference type="ARBA" id="ARBA00012457"/>
    </source>
</evidence>
<evidence type="ECO:0000256" key="11">
    <source>
        <dbReference type="ARBA" id="ARBA00048493"/>
    </source>
</evidence>
<reference evidence="15 16" key="1">
    <citation type="submission" date="2017-02" db="EMBL/GenBank/DDBJ databases">
        <title>Natronthermophilus aegyptiacus gen. nov.,sp. nov., an aerobic, extremely halophilic alkalithermophilic archaeon isolated from the athalassohaline Wadi An Natrun, Egypt.</title>
        <authorList>
            <person name="Zhao B."/>
        </authorList>
    </citation>
    <scope>NUCLEOTIDE SEQUENCE [LARGE SCALE GENOMIC DNA]</scope>
    <source>
        <strain evidence="15 16">CGMCC 1.3597</strain>
    </source>
</reference>
<dbReference type="EMBL" id="MWPH01000002">
    <property type="protein sequence ID" value="OVE85166.1"/>
    <property type="molecule type" value="Genomic_DNA"/>
</dbReference>
<comment type="catalytic activity">
    <reaction evidence="11">
        <text>N-acetyl-alpha-D-glucosamine 1-phosphate + UTP + H(+) = UDP-N-acetyl-alpha-D-glucosamine + diphosphate</text>
        <dbReference type="Rhea" id="RHEA:13509"/>
        <dbReference type="ChEBI" id="CHEBI:15378"/>
        <dbReference type="ChEBI" id="CHEBI:33019"/>
        <dbReference type="ChEBI" id="CHEBI:46398"/>
        <dbReference type="ChEBI" id="CHEBI:57705"/>
        <dbReference type="ChEBI" id="CHEBI:57776"/>
        <dbReference type="EC" id="2.7.7.23"/>
    </reaction>
</comment>
<evidence type="ECO:0000256" key="12">
    <source>
        <dbReference type="SAM" id="MobiDB-lite"/>
    </source>
</evidence>
<dbReference type="InterPro" id="IPR029044">
    <property type="entry name" value="Nucleotide-diphossugar_trans"/>
</dbReference>
<comment type="catalytic activity">
    <reaction evidence="10">
        <text>alpha-D-glucosamine 1-phosphate + acetyl-CoA = N-acetyl-alpha-D-glucosamine 1-phosphate + CoA + H(+)</text>
        <dbReference type="Rhea" id="RHEA:13725"/>
        <dbReference type="ChEBI" id="CHEBI:15378"/>
        <dbReference type="ChEBI" id="CHEBI:57287"/>
        <dbReference type="ChEBI" id="CHEBI:57288"/>
        <dbReference type="ChEBI" id="CHEBI:57776"/>
        <dbReference type="ChEBI" id="CHEBI:58516"/>
        <dbReference type="EC" id="2.3.1.157"/>
    </reaction>
</comment>
<accession>A0A202EA72</accession>
<evidence type="ECO:0000256" key="5">
    <source>
        <dbReference type="ARBA" id="ARBA00013414"/>
    </source>
</evidence>
<dbReference type="InterPro" id="IPR056729">
    <property type="entry name" value="GMPPB_C"/>
</dbReference>
<gene>
    <name evidence="15" type="ORF">B2G88_12580</name>
</gene>
<dbReference type="EC" id="2.3.1.157" evidence="3"/>
<feature type="domain" description="Nucleotidyl transferase" evidence="13">
    <location>
        <begin position="6"/>
        <end position="251"/>
    </location>
</feature>
<dbReference type="Gene3D" id="2.160.10.10">
    <property type="entry name" value="Hexapeptide repeat proteins"/>
    <property type="match status" value="1"/>
</dbReference>
<evidence type="ECO:0000256" key="1">
    <source>
        <dbReference type="ARBA" id="ARBA00005166"/>
    </source>
</evidence>
<dbReference type="SUPFAM" id="SSF53448">
    <property type="entry name" value="Nucleotide-diphospho-sugar transferases"/>
    <property type="match status" value="1"/>
</dbReference>
<dbReference type="PANTHER" id="PTHR43584">
    <property type="entry name" value="NUCLEOTIDYL TRANSFERASE"/>
    <property type="match status" value="1"/>
</dbReference>
<evidence type="ECO:0000256" key="10">
    <source>
        <dbReference type="ARBA" id="ARBA00048247"/>
    </source>
</evidence>
<evidence type="ECO:0000256" key="7">
    <source>
        <dbReference type="ARBA" id="ARBA00022695"/>
    </source>
</evidence>
<keyword evidence="9" id="KW-0012">Acyltransferase</keyword>
<dbReference type="CDD" id="cd04181">
    <property type="entry name" value="NTP_transferase"/>
    <property type="match status" value="1"/>
</dbReference>
<dbReference type="Pfam" id="PF25087">
    <property type="entry name" value="GMPPB_C"/>
    <property type="match status" value="1"/>
</dbReference>
<evidence type="ECO:0000256" key="3">
    <source>
        <dbReference type="ARBA" id="ARBA00012225"/>
    </source>
</evidence>
<comment type="caution">
    <text evidence="15">The sequence shown here is derived from an EMBL/GenBank/DDBJ whole genome shotgun (WGS) entry which is preliminary data.</text>
</comment>
<dbReference type="PROSITE" id="PS00101">
    <property type="entry name" value="HEXAPEP_TRANSFERASES"/>
    <property type="match status" value="1"/>
</dbReference>
<evidence type="ECO:0000259" key="14">
    <source>
        <dbReference type="Pfam" id="PF25087"/>
    </source>
</evidence>
<comment type="pathway">
    <text evidence="2">Nucleotide-sugar biosynthesis; UDP-N-acetyl-alpha-D-glucosamine biosynthesis; UDP-N-acetyl-alpha-D-glucosamine from N-acetyl-alpha-D-glucosamine 1-phosphate: step 1/1.</text>
</comment>
<dbReference type="PANTHER" id="PTHR43584:SF8">
    <property type="entry name" value="N-ACETYLMURAMATE ALPHA-1-PHOSPHATE URIDYLYLTRANSFERASE"/>
    <property type="match status" value="1"/>
</dbReference>
<name>A0A202EA72_9EURY</name>
<feature type="domain" description="Mannose-1-phosphate guanyltransferase C-terminal" evidence="14">
    <location>
        <begin position="299"/>
        <end position="424"/>
    </location>
</feature>
<dbReference type="EC" id="2.7.7.23" evidence="4"/>
<evidence type="ECO:0000256" key="2">
    <source>
        <dbReference type="ARBA" id="ARBA00005208"/>
    </source>
</evidence>
<feature type="region of interest" description="Disordered" evidence="12">
    <location>
        <begin position="260"/>
        <end position="288"/>
    </location>
</feature>
<dbReference type="OrthoDB" id="15372at2157"/>
<evidence type="ECO:0000313" key="16">
    <source>
        <dbReference type="Proteomes" id="UP000196084"/>
    </source>
</evidence>
<dbReference type="InterPro" id="IPR005835">
    <property type="entry name" value="NTP_transferase_dom"/>
</dbReference>
<evidence type="ECO:0000256" key="8">
    <source>
        <dbReference type="ARBA" id="ARBA00023268"/>
    </source>
</evidence>
<dbReference type="GO" id="GO:0019134">
    <property type="term" value="F:glucosamine-1-phosphate N-acetyltransferase activity"/>
    <property type="evidence" value="ECO:0007669"/>
    <property type="project" value="UniProtKB-EC"/>
</dbReference>
<keyword evidence="8" id="KW-0511">Multifunctional enzyme</keyword>
<dbReference type="Gene3D" id="3.90.550.10">
    <property type="entry name" value="Spore Coat Polysaccharide Biosynthesis Protein SpsA, Chain A"/>
    <property type="match status" value="1"/>
</dbReference>